<proteinExistence type="predicted"/>
<evidence type="ECO:0000313" key="1">
    <source>
        <dbReference type="EMBL" id="MFK4752369.1"/>
    </source>
</evidence>
<organism evidence="1 2">
    <name type="scientific">Oceanobacter antarcticus</name>
    <dbReference type="NCBI Taxonomy" id="3133425"/>
    <lineage>
        <taxon>Bacteria</taxon>
        <taxon>Pseudomonadati</taxon>
        <taxon>Pseudomonadota</taxon>
        <taxon>Gammaproteobacteria</taxon>
        <taxon>Oceanospirillales</taxon>
        <taxon>Oceanospirillaceae</taxon>
        <taxon>Oceanobacter</taxon>
    </lineage>
</organism>
<dbReference type="RefSeq" id="WP_416205651.1">
    <property type="nucleotide sequence ID" value="NZ_JBBKTX010000008.1"/>
</dbReference>
<evidence type="ECO:0000313" key="2">
    <source>
        <dbReference type="Proteomes" id="UP001620597"/>
    </source>
</evidence>
<keyword evidence="2" id="KW-1185">Reference proteome</keyword>
<protein>
    <submittedName>
        <fullName evidence="1">Uncharacterized protein</fullName>
    </submittedName>
</protein>
<dbReference type="EMBL" id="JBBKTX010000008">
    <property type="protein sequence ID" value="MFK4752369.1"/>
    <property type="molecule type" value="Genomic_DNA"/>
</dbReference>
<gene>
    <name evidence="1" type="ORF">WG929_08095</name>
</gene>
<name>A0ABW8NHC6_9GAMM</name>
<sequence length="136" mass="15162">MLMRSCLQGSPAIQSATATTREKFVFPTPDKLVHGTRLAFCSKSRILQLFNKYKRSSQKKLTKPVKDWFIGEALRMGWANAIETPADQAGTDEGITLLAPNNELVKKRLTLDVAADKHCTKVDVSEASPRSRYGKH</sequence>
<comment type="caution">
    <text evidence="1">The sequence shown here is derived from an EMBL/GenBank/DDBJ whole genome shotgun (WGS) entry which is preliminary data.</text>
</comment>
<dbReference type="Proteomes" id="UP001620597">
    <property type="component" value="Unassembled WGS sequence"/>
</dbReference>
<accession>A0ABW8NHC6</accession>
<reference evidence="1 2" key="1">
    <citation type="submission" date="2024-03" db="EMBL/GenBank/DDBJ databases">
        <title>High-quality draft genome sequence of Oceanobacter sp. wDCs-4.</title>
        <authorList>
            <person name="Dong C."/>
        </authorList>
    </citation>
    <scope>NUCLEOTIDE SEQUENCE [LARGE SCALE GENOMIC DNA]</scope>
    <source>
        <strain evidence="2">wDCs-4</strain>
    </source>
</reference>